<dbReference type="Gene3D" id="3.30.70.3220">
    <property type="match status" value="1"/>
</dbReference>
<dbReference type="GO" id="GO:0006605">
    <property type="term" value="P:protein targeting"/>
    <property type="evidence" value="ECO:0007669"/>
    <property type="project" value="UniProtKB-UniRule"/>
</dbReference>
<keyword evidence="5 13" id="KW-0812">Transmembrane</keyword>
<dbReference type="NCBIfam" id="NF009583">
    <property type="entry name" value="PRK13024.1-3"/>
    <property type="match status" value="1"/>
</dbReference>
<dbReference type="PANTHER" id="PTHR30081:SF1">
    <property type="entry name" value="PROTEIN TRANSLOCASE SUBUNIT SECD"/>
    <property type="match status" value="1"/>
</dbReference>
<dbReference type="InterPro" id="IPR022813">
    <property type="entry name" value="SecD/SecF_arch_bac"/>
</dbReference>
<dbReference type="FunFam" id="1.20.1640.10:FF:000024">
    <property type="entry name" value="Multifunctional fusion protein"/>
    <property type="match status" value="1"/>
</dbReference>
<sequence>MRTLKWKWLIIVIVTVLALWQLHYSYVYFRMTQEQKENIDPLVLKKIASRALHLGLDLKGGMHIVLQIDKSKLKPEEQQGALDRALEIIRNRVDQFGVSEPVIQKQGTDRILVQLPGVINKERAQEIIGKTALLEFKLVADPDVFSKTVSAIDEYLKNTYGDTVSLSGFFVGQDNSVEVDYKPVVDKFLNDPEVKKLIPYGYEFLWGKPVVREGYTTVSLYLVKSEPLLTGDAILDAVPGVGTPSNPSGVKVELTMTRRASGKWAMITGANIGKRIAIVLDDIVQSAPVVRERIPNGRSLIEMGNSSVEDAKALAIILKAGALPAPLKIVEERTIGPALGLDSIKAGARSFVIGSIVVLLFMLIYYMVAGAIADLALILNILYLLAILSAFRATLTMPGIAGIILTVGMAVDANVLIFERLREELKGGKTFRTALEAAYTRVFTTIFDANATTFIAAIILYWFGTGPVKGFAVTLSIGLVASFFTALFVTRTVMETISLKNIKSLKMLQFFKNSNIDFLRRRKIAYYVSLGLIILSVVALVINKGPRYGVDFTGGYLLEVSYEKNVDTEVIRKALMDIGFKDATIQRYTGTNIFLIKVKESEPEVMDEIKSTLKSLGKDSKVEFPREELVGPAVSKGLQVRALWVVFLGMIGILIYVTIRFTFRFGVASVIALFHDVFITLGIITLMGKELTIPMIAALLTILGYSINDSIVISDRIRENLKLMRRDNFDTVVNRSLNSTLGRTIITSLTTIFVLLALYLFGGRVIHDFSFALLIGVVVGTYSSIFVVASIVVDWEHKKPTRRR</sequence>
<gene>
    <name evidence="13 16" type="primary">secD</name>
    <name evidence="14" type="synonym">secF</name>
    <name evidence="16" type="ORF">ENF18_05465</name>
</gene>
<dbReference type="PRINTS" id="PR01755">
    <property type="entry name" value="SECFTRNLCASE"/>
</dbReference>
<evidence type="ECO:0000313" key="16">
    <source>
        <dbReference type="EMBL" id="HDI83220.1"/>
    </source>
</evidence>
<comment type="subcellular location">
    <subcellularLocation>
        <location evidence="1 13">Cell membrane</location>
        <topology evidence="1 13">Multi-pass membrane protein</topology>
    </subcellularLocation>
</comment>
<keyword evidence="3 13" id="KW-1003">Cell membrane</keyword>
<evidence type="ECO:0000256" key="9">
    <source>
        <dbReference type="ARBA" id="ARBA00023136"/>
    </source>
</evidence>
<feature type="domain" description="SSD" evidence="15">
    <location>
        <begin position="665"/>
        <end position="794"/>
    </location>
</feature>
<dbReference type="NCBIfam" id="TIGR00966">
    <property type="entry name" value="transloc_SecF"/>
    <property type="match status" value="1"/>
</dbReference>
<evidence type="ECO:0000256" key="8">
    <source>
        <dbReference type="ARBA" id="ARBA00023010"/>
    </source>
</evidence>
<evidence type="ECO:0000256" key="10">
    <source>
        <dbReference type="ARBA" id="ARBA00059018"/>
    </source>
</evidence>
<evidence type="ECO:0000256" key="7">
    <source>
        <dbReference type="ARBA" id="ARBA00022989"/>
    </source>
</evidence>
<dbReference type="GO" id="GO:0043952">
    <property type="term" value="P:protein transport by the Sec complex"/>
    <property type="evidence" value="ECO:0007669"/>
    <property type="project" value="UniProtKB-UniRule"/>
</dbReference>
<comment type="similarity">
    <text evidence="11">In the C-terminal section; belongs to the SecD/SecF family. SecF subfamily.</text>
</comment>
<feature type="transmembrane region" description="Helical" evidence="13">
    <location>
        <begin position="351"/>
        <end position="368"/>
    </location>
</feature>
<dbReference type="FunFam" id="1.20.1640.10:FF:000004">
    <property type="entry name" value="Protein translocase subunit SecD"/>
    <property type="match status" value="1"/>
</dbReference>
<dbReference type="GO" id="GO:0015450">
    <property type="term" value="F:protein-transporting ATPase activity"/>
    <property type="evidence" value="ECO:0007669"/>
    <property type="project" value="InterPro"/>
</dbReference>
<keyword evidence="6 13" id="KW-0653">Protein transport</keyword>
<dbReference type="AlphaFoldDB" id="A0A7C0ZA09"/>
<feature type="transmembrane region" description="Helical" evidence="13">
    <location>
        <begin position="399"/>
        <end position="418"/>
    </location>
</feature>
<reference evidence="16" key="1">
    <citation type="journal article" date="2020" name="mSystems">
        <title>Genome- and Community-Level Interaction Insights into Carbon Utilization and Element Cycling Functions of Hydrothermarchaeota in Hydrothermal Sediment.</title>
        <authorList>
            <person name="Zhou Z."/>
            <person name="Liu Y."/>
            <person name="Xu W."/>
            <person name="Pan J."/>
            <person name="Luo Z.H."/>
            <person name="Li M."/>
        </authorList>
    </citation>
    <scope>NUCLEOTIDE SEQUENCE [LARGE SCALE GENOMIC DNA]</scope>
    <source>
        <strain evidence="16">HyVt-102</strain>
    </source>
</reference>
<feature type="transmembrane region" description="Helical" evidence="13">
    <location>
        <begin position="524"/>
        <end position="542"/>
    </location>
</feature>
<evidence type="ECO:0000256" key="2">
    <source>
        <dbReference type="ARBA" id="ARBA00022448"/>
    </source>
</evidence>
<feature type="transmembrane region" description="Helical" evidence="13">
    <location>
        <begin position="470"/>
        <end position="490"/>
    </location>
</feature>
<comment type="similarity">
    <text evidence="14">Belongs to the SecD/SecF family. SecF subfamily.</text>
</comment>
<keyword evidence="7 13" id="KW-1133">Transmembrane helix</keyword>
<feature type="transmembrane region" description="Helical" evidence="13">
    <location>
        <begin position="745"/>
        <end position="763"/>
    </location>
</feature>
<comment type="subunit">
    <text evidence="14">Forms a complex with SecD. Part of the essential Sec protein translocation apparatus which comprises SecA, SecYEG and auxiliary proteins SecDF. Other proteins may also be involved.</text>
</comment>
<keyword evidence="9 13" id="KW-0472">Membrane</keyword>
<evidence type="ECO:0000256" key="6">
    <source>
        <dbReference type="ARBA" id="ARBA00022927"/>
    </source>
</evidence>
<comment type="function">
    <text evidence="10 13">Part of the Sec protein translocase complex. Interacts with the SecYEG preprotein conducting channel. SecDF uses the proton motive force (PMF) to complete protein translocation after the ATP-dependent function of SecA.</text>
</comment>
<comment type="similarity">
    <text evidence="12">In the N-terminal section; belongs to the SecD/SecF family. SecD subfamily.</text>
</comment>
<feature type="transmembrane region" description="Helical" evidence="13">
    <location>
        <begin position="693"/>
        <end position="714"/>
    </location>
</feature>
<dbReference type="PANTHER" id="PTHR30081">
    <property type="entry name" value="PROTEIN-EXPORT MEMBRANE PROTEIN SEC"/>
    <property type="match status" value="1"/>
</dbReference>
<proteinExistence type="inferred from homology"/>
<feature type="transmembrane region" description="Helical" evidence="13">
    <location>
        <begin position="375"/>
        <end position="393"/>
    </location>
</feature>
<dbReference type="InterPro" id="IPR022646">
    <property type="entry name" value="SecD/SecF_CS"/>
</dbReference>
<organism evidence="16">
    <name type="scientific">candidate division WOR-3 bacterium</name>
    <dbReference type="NCBI Taxonomy" id="2052148"/>
    <lineage>
        <taxon>Bacteria</taxon>
        <taxon>Bacteria division WOR-3</taxon>
    </lineage>
</organism>
<evidence type="ECO:0000256" key="3">
    <source>
        <dbReference type="ARBA" id="ARBA00022475"/>
    </source>
</evidence>
<dbReference type="InterPro" id="IPR048631">
    <property type="entry name" value="SecD_1st"/>
</dbReference>
<comment type="caution">
    <text evidence="13">Lacks conserved residue(s) required for the propagation of feature annotation.</text>
</comment>
<feature type="transmembrane region" description="Helical" evidence="13">
    <location>
        <begin position="666"/>
        <end position="687"/>
    </location>
</feature>
<dbReference type="InterPro" id="IPR005665">
    <property type="entry name" value="SecF_bac"/>
</dbReference>
<dbReference type="InterPro" id="IPR055344">
    <property type="entry name" value="SecD_SecF_C_bact"/>
</dbReference>
<evidence type="ECO:0000256" key="13">
    <source>
        <dbReference type="HAMAP-Rule" id="MF_01463"/>
    </source>
</evidence>
<dbReference type="Pfam" id="PF07549">
    <property type="entry name" value="Sec_GG"/>
    <property type="match status" value="2"/>
</dbReference>
<comment type="caution">
    <text evidence="16">The sequence shown here is derived from an EMBL/GenBank/DDBJ whole genome shotgun (WGS) entry which is preliminary data.</text>
</comment>
<dbReference type="Pfam" id="PF22599">
    <property type="entry name" value="SecDF_P1_head"/>
    <property type="match status" value="1"/>
</dbReference>
<dbReference type="InterPro" id="IPR022645">
    <property type="entry name" value="SecD/SecF_bac"/>
</dbReference>
<dbReference type="NCBIfam" id="TIGR01129">
    <property type="entry name" value="secD"/>
    <property type="match status" value="1"/>
</dbReference>
<protein>
    <recommendedName>
        <fullName evidence="13 14">Multifunctional fusion protein</fullName>
    </recommendedName>
    <domain>
        <recommendedName>
            <fullName evidence="13">Protein translocase subunit SecD</fullName>
        </recommendedName>
    </domain>
    <domain>
        <recommendedName>
            <fullName evidence="14">Protein-export membrane protein SecF</fullName>
        </recommendedName>
    </domain>
</protein>
<dbReference type="PROSITE" id="PS50156">
    <property type="entry name" value="SSD"/>
    <property type="match status" value="1"/>
</dbReference>
<dbReference type="HAMAP" id="MF_01464_B">
    <property type="entry name" value="SecF_B"/>
    <property type="match status" value="1"/>
</dbReference>
<dbReference type="InterPro" id="IPR054384">
    <property type="entry name" value="SecDF_P1_head"/>
</dbReference>
<feature type="transmembrane region" description="Helical" evidence="13">
    <location>
        <begin position="769"/>
        <end position="795"/>
    </location>
</feature>
<dbReference type="Gene3D" id="3.30.1360.200">
    <property type="match status" value="1"/>
</dbReference>
<dbReference type="Proteomes" id="UP000885847">
    <property type="component" value="Unassembled WGS sequence"/>
</dbReference>
<evidence type="ECO:0000256" key="11">
    <source>
        <dbReference type="ARBA" id="ARBA00060856"/>
    </source>
</evidence>
<dbReference type="GO" id="GO:0065002">
    <property type="term" value="P:intracellular protein transmembrane transport"/>
    <property type="evidence" value="ECO:0007669"/>
    <property type="project" value="UniProtKB-UniRule"/>
</dbReference>
<dbReference type="Pfam" id="PF02355">
    <property type="entry name" value="SecD_SecF_C"/>
    <property type="match status" value="2"/>
</dbReference>
<dbReference type="NCBIfam" id="TIGR00916">
    <property type="entry name" value="2A0604s01"/>
    <property type="match status" value="2"/>
</dbReference>
<evidence type="ECO:0000256" key="5">
    <source>
        <dbReference type="ARBA" id="ARBA00022692"/>
    </source>
</evidence>
<feature type="transmembrane region" description="Helical" evidence="13">
    <location>
        <begin position="439"/>
        <end position="464"/>
    </location>
</feature>
<evidence type="ECO:0000256" key="12">
    <source>
        <dbReference type="ARBA" id="ARBA00061053"/>
    </source>
</evidence>
<evidence type="ECO:0000256" key="14">
    <source>
        <dbReference type="HAMAP-Rule" id="MF_01464"/>
    </source>
</evidence>
<comment type="subunit">
    <text evidence="13">Forms a complex with SecF. Part of the essential Sec protein translocation apparatus which comprises SecA, SecYEG and auxiliary proteins SecDF. Other proteins may also be involved.</text>
</comment>
<dbReference type="InterPro" id="IPR005791">
    <property type="entry name" value="SecD"/>
</dbReference>
<dbReference type="SUPFAM" id="SSF82866">
    <property type="entry name" value="Multidrug efflux transporter AcrB transmembrane domain"/>
    <property type="match status" value="2"/>
</dbReference>
<feature type="transmembrane region" description="Helical" evidence="13">
    <location>
        <begin position="642"/>
        <end position="659"/>
    </location>
</feature>
<dbReference type="Gene3D" id="1.20.1640.10">
    <property type="entry name" value="Multidrug efflux transporter AcrB transmembrane domain"/>
    <property type="match status" value="2"/>
</dbReference>
<dbReference type="EMBL" id="DQWE01000260">
    <property type="protein sequence ID" value="HDI83220.1"/>
    <property type="molecule type" value="Genomic_DNA"/>
</dbReference>
<dbReference type="HAMAP" id="MF_01463_B">
    <property type="entry name" value="SecD_B"/>
    <property type="match status" value="1"/>
</dbReference>
<keyword evidence="8 13" id="KW-0811">Translocation</keyword>
<evidence type="ECO:0000256" key="4">
    <source>
        <dbReference type="ARBA" id="ARBA00022519"/>
    </source>
</evidence>
<dbReference type="InterPro" id="IPR048634">
    <property type="entry name" value="SecD_SecF_C"/>
</dbReference>
<dbReference type="Pfam" id="PF21760">
    <property type="entry name" value="SecD_1st"/>
    <property type="match status" value="1"/>
</dbReference>
<comment type="similarity">
    <text evidence="13">Belongs to the SecD/SecF family. SecD subfamily.</text>
</comment>
<dbReference type="GO" id="GO:0005886">
    <property type="term" value="C:plasma membrane"/>
    <property type="evidence" value="ECO:0007669"/>
    <property type="project" value="UniProtKB-SubCell"/>
</dbReference>
<evidence type="ECO:0000256" key="1">
    <source>
        <dbReference type="ARBA" id="ARBA00004651"/>
    </source>
</evidence>
<evidence type="ECO:0000259" key="15">
    <source>
        <dbReference type="PROSITE" id="PS50156"/>
    </source>
</evidence>
<keyword evidence="4" id="KW-0997">Cell inner membrane</keyword>
<name>A0A7C0ZA09_UNCW3</name>
<dbReference type="InterPro" id="IPR000731">
    <property type="entry name" value="SSD"/>
</dbReference>
<accession>A0A7C0ZA09</accession>
<keyword evidence="2 13" id="KW-0813">Transport</keyword>